<protein>
    <submittedName>
        <fullName evidence="2">Uncharacterized protein</fullName>
    </submittedName>
</protein>
<gene>
    <name evidence="2" type="ORF">PtA15_5A416</name>
</gene>
<dbReference type="Proteomes" id="UP001164743">
    <property type="component" value="Chromosome 5A"/>
</dbReference>
<feature type="compositionally biased region" description="Polar residues" evidence="1">
    <location>
        <begin position="33"/>
        <end position="53"/>
    </location>
</feature>
<feature type="region of interest" description="Disordered" evidence="1">
    <location>
        <begin position="29"/>
        <end position="116"/>
    </location>
</feature>
<reference evidence="2" key="1">
    <citation type="submission" date="2022-10" db="EMBL/GenBank/DDBJ databases">
        <title>Puccinia triticina Genome sequencing and assembly.</title>
        <authorList>
            <person name="Li C."/>
        </authorList>
    </citation>
    <scope>NUCLEOTIDE SEQUENCE</scope>
    <source>
        <strain evidence="2">Pt15</strain>
    </source>
</reference>
<evidence type="ECO:0000313" key="3">
    <source>
        <dbReference type="Proteomes" id="UP001164743"/>
    </source>
</evidence>
<name>A0ABY7CIU8_9BASI</name>
<organism evidence="2 3">
    <name type="scientific">Puccinia triticina</name>
    <dbReference type="NCBI Taxonomy" id="208348"/>
    <lineage>
        <taxon>Eukaryota</taxon>
        <taxon>Fungi</taxon>
        <taxon>Dikarya</taxon>
        <taxon>Basidiomycota</taxon>
        <taxon>Pucciniomycotina</taxon>
        <taxon>Pucciniomycetes</taxon>
        <taxon>Pucciniales</taxon>
        <taxon>Pucciniaceae</taxon>
        <taxon>Puccinia</taxon>
    </lineage>
</organism>
<evidence type="ECO:0000313" key="2">
    <source>
        <dbReference type="EMBL" id="WAQ84843.1"/>
    </source>
</evidence>
<evidence type="ECO:0000256" key="1">
    <source>
        <dbReference type="SAM" id="MobiDB-lite"/>
    </source>
</evidence>
<sequence>MSIYPSIPNPFHTLHSMFLASFVYFSRAADHNPSPSQVTRQTYLDQATRTQARSANNPPSRPSSSDSQSTSSSDTRPAQLPASILSSSFGQPAKQDHQPGRRRGRSLHPQGQISRP</sequence>
<dbReference type="EMBL" id="CP110425">
    <property type="protein sequence ID" value="WAQ84843.1"/>
    <property type="molecule type" value="Genomic_DNA"/>
</dbReference>
<proteinExistence type="predicted"/>
<dbReference type="RefSeq" id="XP_053020398.1">
    <property type="nucleotide sequence ID" value="XM_053169175.1"/>
</dbReference>
<accession>A0ABY7CIU8</accession>
<feature type="compositionally biased region" description="Low complexity" evidence="1">
    <location>
        <begin position="54"/>
        <end position="78"/>
    </location>
</feature>
<dbReference type="GeneID" id="77810070"/>
<keyword evidence="3" id="KW-1185">Reference proteome</keyword>